<comment type="catalytic activity">
    <reaction evidence="1">
        <text>ATP + protein L-histidine = ADP + protein N-phospho-L-histidine.</text>
        <dbReference type="EC" id="2.7.13.3"/>
    </reaction>
</comment>
<dbReference type="GO" id="GO:0034220">
    <property type="term" value="P:monoatomic ion transmembrane transport"/>
    <property type="evidence" value="ECO:0007669"/>
    <property type="project" value="UniProtKB-KW"/>
</dbReference>
<evidence type="ECO:0000313" key="9">
    <source>
        <dbReference type="EMBL" id="AKV01058.1"/>
    </source>
</evidence>
<keyword evidence="6" id="KW-0902">Two-component regulatory system</keyword>
<dbReference type="STRING" id="1391654.AKJ09_07721"/>
<dbReference type="SMART" id="SM00387">
    <property type="entry name" value="HATPase_c"/>
    <property type="match status" value="1"/>
</dbReference>
<keyword evidence="7" id="KW-0175">Coiled coil</keyword>
<organism evidence="9 10">
    <name type="scientific">Labilithrix luteola</name>
    <dbReference type="NCBI Taxonomy" id="1391654"/>
    <lineage>
        <taxon>Bacteria</taxon>
        <taxon>Pseudomonadati</taxon>
        <taxon>Myxococcota</taxon>
        <taxon>Polyangia</taxon>
        <taxon>Polyangiales</taxon>
        <taxon>Labilitrichaceae</taxon>
        <taxon>Labilithrix</taxon>
    </lineage>
</organism>
<dbReference type="PRINTS" id="PR00344">
    <property type="entry name" value="BCTRLSENSOR"/>
</dbReference>
<accession>A0A0K1Q5P2</accession>
<dbReference type="PROSITE" id="PS50109">
    <property type="entry name" value="HIS_KIN"/>
    <property type="match status" value="1"/>
</dbReference>
<sequence length="494" mass="53207">MTSSLTRPPNSQGTATVAVDVVSDVPVRLEDVVDRDALEELCQSMHRLFGISVRVYTSEGTLMASAASELEICRFVNDLPAGRLACGTTVTAAKAVDPGVEGEVTHGCFTGLTYRIVSLDYEGRRVGRIVLGPVAPAMLEEAPPSLAKTVPKLDVVQGNELLTKVPRVKSDALGRLAHHLKTSLELIIFSSHKAYVTSKLHLYSVRESYRELEEKTRRLEQALTRLKELDRLKLNFLATVSHELRTPLTSIIGYSEMLGEGIAGELNEEQAEFVKTIHGKGEQLLALIMGLLDLSKLESGTMSLRESPTQISRVLGDVVSTLAPVARKKEVDLVLDDDGVACELAADPERLRQVFVNLVDNAVKFTPKGGSVTLRARVVDGADDDEPGAALLAPVRRDVVVSVADTGIGIPPVERAKVFDAFYQVDSSSTREYGGTGLGLSIVKRIVEAHGGTVRIESNEATGAVFVVTLPSAQSRRSLPSRVPAALAPDSSKR</sequence>
<dbReference type="InterPro" id="IPR050736">
    <property type="entry name" value="Sensor_HK_Regulatory"/>
</dbReference>
<keyword evidence="10" id="KW-1185">Reference proteome</keyword>
<dbReference type="InterPro" id="IPR036097">
    <property type="entry name" value="HisK_dim/P_sf"/>
</dbReference>
<feature type="domain" description="Histidine kinase" evidence="8">
    <location>
        <begin position="239"/>
        <end position="474"/>
    </location>
</feature>
<proteinExistence type="predicted"/>
<dbReference type="Pfam" id="PF00512">
    <property type="entry name" value="HisKA"/>
    <property type="match status" value="1"/>
</dbReference>
<dbReference type="FunFam" id="3.30.565.10:FF:000010">
    <property type="entry name" value="Sensor histidine kinase RcsC"/>
    <property type="match status" value="1"/>
</dbReference>
<evidence type="ECO:0000256" key="3">
    <source>
        <dbReference type="ARBA" id="ARBA00022553"/>
    </source>
</evidence>
<dbReference type="Gene3D" id="3.30.565.10">
    <property type="entry name" value="Histidine kinase-like ATPase, C-terminal domain"/>
    <property type="match status" value="1"/>
</dbReference>
<dbReference type="SUPFAM" id="SSF55874">
    <property type="entry name" value="ATPase domain of HSP90 chaperone/DNA topoisomerase II/histidine kinase"/>
    <property type="match status" value="1"/>
</dbReference>
<gene>
    <name evidence="9" type="ORF">AKJ09_07721</name>
</gene>
<dbReference type="AlphaFoldDB" id="A0A0K1Q5P2"/>
<feature type="coiled-coil region" evidence="7">
    <location>
        <begin position="202"/>
        <end position="232"/>
    </location>
</feature>
<keyword evidence="9" id="KW-0813">Transport</keyword>
<evidence type="ECO:0000259" key="8">
    <source>
        <dbReference type="PROSITE" id="PS50109"/>
    </source>
</evidence>
<keyword evidence="9" id="KW-0406">Ion transport</keyword>
<dbReference type="EC" id="2.7.13.3" evidence="2"/>
<evidence type="ECO:0000256" key="4">
    <source>
        <dbReference type="ARBA" id="ARBA00022679"/>
    </source>
</evidence>
<dbReference type="PANTHER" id="PTHR43711">
    <property type="entry name" value="TWO-COMPONENT HISTIDINE KINASE"/>
    <property type="match status" value="1"/>
</dbReference>
<dbReference type="InterPro" id="IPR003594">
    <property type="entry name" value="HATPase_dom"/>
</dbReference>
<protein>
    <recommendedName>
        <fullName evidence="2">histidine kinase</fullName>
        <ecNumber evidence="2">2.7.13.3</ecNumber>
    </recommendedName>
</protein>
<dbReference type="EMBL" id="CP012333">
    <property type="protein sequence ID" value="AKV01058.1"/>
    <property type="molecule type" value="Genomic_DNA"/>
</dbReference>
<dbReference type="SUPFAM" id="SSF47384">
    <property type="entry name" value="Homodimeric domain of signal transducing histidine kinase"/>
    <property type="match status" value="1"/>
</dbReference>
<evidence type="ECO:0000256" key="2">
    <source>
        <dbReference type="ARBA" id="ARBA00012438"/>
    </source>
</evidence>
<dbReference type="InterPro" id="IPR005467">
    <property type="entry name" value="His_kinase_dom"/>
</dbReference>
<dbReference type="FunFam" id="1.10.287.130:FF:000001">
    <property type="entry name" value="Two-component sensor histidine kinase"/>
    <property type="match status" value="1"/>
</dbReference>
<dbReference type="Pfam" id="PF02518">
    <property type="entry name" value="HATPase_c"/>
    <property type="match status" value="1"/>
</dbReference>
<dbReference type="CDD" id="cd16922">
    <property type="entry name" value="HATPase_EvgS-ArcB-TorS-like"/>
    <property type="match status" value="1"/>
</dbReference>
<dbReference type="CDD" id="cd00082">
    <property type="entry name" value="HisKA"/>
    <property type="match status" value="1"/>
</dbReference>
<keyword evidence="3" id="KW-0597">Phosphoprotein</keyword>
<keyword evidence="4" id="KW-0808">Transferase</keyword>
<dbReference type="InterPro" id="IPR018771">
    <property type="entry name" value="PocR_dom"/>
</dbReference>
<dbReference type="InterPro" id="IPR003661">
    <property type="entry name" value="HisK_dim/P_dom"/>
</dbReference>
<reference evidence="9 10" key="1">
    <citation type="submission" date="2015-08" db="EMBL/GenBank/DDBJ databases">
        <authorList>
            <person name="Babu N.S."/>
            <person name="Beckwith C.J."/>
            <person name="Beseler K.G."/>
            <person name="Brison A."/>
            <person name="Carone J.V."/>
            <person name="Caskin T.P."/>
            <person name="Diamond M."/>
            <person name="Durham M.E."/>
            <person name="Foxe J.M."/>
            <person name="Go M."/>
            <person name="Henderson B.A."/>
            <person name="Jones I.B."/>
            <person name="McGettigan J.A."/>
            <person name="Micheletti S.J."/>
            <person name="Nasrallah M.E."/>
            <person name="Ortiz D."/>
            <person name="Piller C.R."/>
            <person name="Privatt S.R."/>
            <person name="Schneider S.L."/>
            <person name="Sharp S."/>
            <person name="Smith T.C."/>
            <person name="Stanton J.D."/>
            <person name="Ullery H.E."/>
            <person name="Wilson R.J."/>
            <person name="Serrano M.G."/>
            <person name="Buck G."/>
            <person name="Lee V."/>
            <person name="Wang Y."/>
            <person name="Carvalho R."/>
            <person name="Voegtly L."/>
            <person name="Shi R."/>
            <person name="Duckworth R."/>
            <person name="Johnson A."/>
            <person name="Loviza R."/>
            <person name="Walstead R."/>
            <person name="Shah Z."/>
            <person name="Kiflezghi M."/>
            <person name="Wade K."/>
            <person name="Ball S.L."/>
            <person name="Bradley K.W."/>
            <person name="Asai D.J."/>
            <person name="Bowman C.A."/>
            <person name="Russell D.A."/>
            <person name="Pope W.H."/>
            <person name="Jacobs-Sera D."/>
            <person name="Hendrix R.W."/>
            <person name="Hatfull G.F."/>
        </authorList>
    </citation>
    <scope>NUCLEOTIDE SEQUENCE [LARGE SCALE GENOMIC DNA]</scope>
    <source>
        <strain evidence="9 10">DSM 27648</strain>
    </source>
</reference>
<dbReference type="RefSeq" id="WP_146652226.1">
    <property type="nucleotide sequence ID" value="NZ_CP012333.1"/>
</dbReference>
<dbReference type="Gene3D" id="1.10.287.130">
    <property type="match status" value="1"/>
</dbReference>
<evidence type="ECO:0000256" key="1">
    <source>
        <dbReference type="ARBA" id="ARBA00000085"/>
    </source>
</evidence>
<keyword evidence="9" id="KW-0407">Ion channel</keyword>
<evidence type="ECO:0000313" key="10">
    <source>
        <dbReference type="Proteomes" id="UP000064967"/>
    </source>
</evidence>
<dbReference type="OrthoDB" id="5468627at2"/>
<keyword evidence="5 9" id="KW-0418">Kinase</keyword>
<dbReference type="PANTHER" id="PTHR43711:SF26">
    <property type="entry name" value="SENSOR HISTIDINE KINASE RCSC"/>
    <property type="match status" value="1"/>
</dbReference>
<dbReference type="SMART" id="SM00388">
    <property type="entry name" value="HisKA"/>
    <property type="match status" value="1"/>
</dbReference>
<dbReference type="Pfam" id="PF10114">
    <property type="entry name" value="PocR"/>
    <property type="match status" value="1"/>
</dbReference>
<dbReference type="InterPro" id="IPR004358">
    <property type="entry name" value="Sig_transdc_His_kin-like_C"/>
</dbReference>
<name>A0A0K1Q5P2_9BACT</name>
<evidence type="ECO:0000256" key="5">
    <source>
        <dbReference type="ARBA" id="ARBA00022777"/>
    </source>
</evidence>
<evidence type="ECO:0000256" key="6">
    <source>
        <dbReference type="ARBA" id="ARBA00023012"/>
    </source>
</evidence>
<evidence type="ECO:0000256" key="7">
    <source>
        <dbReference type="SAM" id="Coils"/>
    </source>
</evidence>
<dbReference type="KEGG" id="llu:AKJ09_07721"/>
<dbReference type="Proteomes" id="UP000064967">
    <property type="component" value="Chromosome"/>
</dbReference>
<dbReference type="GO" id="GO:0000155">
    <property type="term" value="F:phosphorelay sensor kinase activity"/>
    <property type="evidence" value="ECO:0007669"/>
    <property type="project" value="InterPro"/>
</dbReference>
<dbReference type="InterPro" id="IPR036890">
    <property type="entry name" value="HATPase_C_sf"/>
</dbReference>